<dbReference type="RefSeq" id="WP_134776571.1">
    <property type="nucleotide sequence ID" value="NZ_JAYLLN010000037.1"/>
</dbReference>
<dbReference type="InterPro" id="IPR010093">
    <property type="entry name" value="SinI_DNA-bd"/>
</dbReference>
<feature type="domain" description="Helix-turn-helix" evidence="1">
    <location>
        <begin position="13"/>
        <end position="55"/>
    </location>
</feature>
<accession>A0ABU8I8T6</accession>
<dbReference type="Proteomes" id="UP001363035">
    <property type="component" value="Unassembled WGS sequence"/>
</dbReference>
<keyword evidence="2" id="KW-0238">DNA-binding</keyword>
<dbReference type="GO" id="GO:0003677">
    <property type="term" value="F:DNA binding"/>
    <property type="evidence" value="ECO:0007669"/>
    <property type="project" value="UniProtKB-KW"/>
</dbReference>
<sequence>MKKNLDPNRELVKAEDVCSHFKISNSTLQRMKKSGSIPFVKYGKTYRFNIDEVQQALFKQGRKRAFN</sequence>
<dbReference type="EMBL" id="JAYLLN010000037">
    <property type="protein sequence ID" value="MEI5985917.1"/>
    <property type="molecule type" value="Genomic_DNA"/>
</dbReference>
<reference evidence="2 3" key="1">
    <citation type="submission" date="2024-01" db="EMBL/GenBank/DDBJ databases">
        <title>Sphingobacterium tenebrionis sp. nov., a novel endophyte isolated from tenebrio molitor intestines.</title>
        <authorList>
            <person name="Zhang C."/>
        </authorList>
    </citation>
    <scope>NUCLEOTIDE SEQUENCE [LARGE SCALE GENOMIC DNA]</scope>
    <source>
        <strain evidence="2 3">PU5-4</strain>
    </source>
</reference>
<name>A0ABU8I8T6_9SPHI</name>
<dbReference type="NCBIfam" id="TIGR01764">
    <property type="entry name" value="excise"/>
    <property type="match status" value="1"/>
</dbReference>
<dbReference type="InterPro" id="IPR041657">
    <property type="entry name" value="HTH_17"/>
</dbReference>
<comment type="caution">
    <text evidence="2">The sequence shown here is derived from an EMBL/GenBank/DDBJ whole genome shotgun (WGS) entry which is preliminary data.</text>
</comment>
<dbReference type="InterPro" id="IPR009061">
    <property type="entry name" value="DNA-bd_dom_put_sf"/>
</dbReference>
<protein>
    <submittedName>
        <fullName evidence="2">Excisionase family DNA-binding protein</fullName>
    </submittedName>
</protein>
<dbReference type="Pfam" id="PF12728">
    <property type="entry name" value="HTH_17"/>
    <property type="match status" value="1"/>
</dbReference>
<evidence type="ECO:0000313" key="2">
    <source>
        <dbReference type="EMBL" id="MEI5985917.1"/>
    </source>
</evidence>
<dbReference type="SUPFAM" id="SSF46955">
    <property type="entry name" value="Putative DNA-binding domain"/>
    <property type="match status" value="1"/>
</dbReference>
<evidence type="ECO:0000313" key="3">
    <source>
        <dbReference type="Proteomes" id="UP001363035"/>
    </source>
</evidence>
<evidence type="ECO:0000259" key="1">
    <source>
        <dbReference type="Pfam" id="PF12728"/>
    </source>
</evidence>
<keyword evidence="3" id="KW-1185">Reference proteome</keyword>
<proteinExistence type="predicted"/>
<gene>
    <name evidence="2" type="ORF">VJ786_13510</name>
</gene>
<organism evidence="2 3">
    <name type="scientific">Sphingobacterium tenebrionis</name>
    <dbReference type="NCBI Taxonomy" id="3111775"/>
    <lineage>
        <taxon>Bacteria</taxon>
        <taxon>Pseudomonadati</taxon>
        <taxon>Bacteroidota</taxon>
        <taxon>Sphingobacteriia</taxon>
        <taxon>Sphingobacteriales</taxon>
        <taxon>Sphingobacteriaceae</taxon>
        <taxon>Sphingobacterium</taxon>
    </lineage>
</organism>